<sequence>MGLIQTSIMTGGMIYAVNKLTKTIEQRQDSNNSSKTYRDNNSQAQGYWGGPPLPRGPPYNSNEEEPRWYPADENTRAPPYSPPEYVPEKPRWKADESQPKSSSRYPSQPLQRYLQAPSEHEFAGRNNQRRISGLESLADLAIGFVDKGGSSRSGGSSRGGSSSKGRSSGTHRKKKGRK</sequence>
<organism evidence="2 3">
    <name type="scientific">Mollisia scopiformis</name>
    <name type="common">Conifer needle endophyte fungus</name>
    <name type="synonym">Phialocephala scopiformis</name>
    <dbReference type="NCBI Taxonomy" id="149040"/>
    <lineage>
        <taxon>Eukaryota</taxon>
        <taxon>Fungi</taxon>
        <taxon>Dikarya</taxon>
        <taxon>Ascomycota</taxon>
        <taxon>Pezizomycotina</taxon>
        <taxon>Leotiomycetes</taxon>
        <taxon>Helotiales</taxon>
        <taxon>Mollisiaceae</taxon>
        <taxon>Mollisia</taxon>
    </lineage>
</organism>
<dbReference type="GeneID" id="28815138"/>
<feature type="compositionally biased region" description="Basic residues" evidence="1">
    <location>
        <begin position="169"/>
        <end position="178"/>
    </location>
</feature>
<evidence type="ECO:0000313" key="2">
    <source>
        <dbReference type="EMBL" id="KUJ14057.1"/>
    </source>
</evidence>
<feature type="compositionally biased region" description="Low complexity" evidence="1">
    <location>
        <begin position="147"/>
        <end position="168"/>
    </location>
</feature>
<feature type="compositionally biased region" description="Basic and acidic residues" evidence="1">
    <location>
        <begin position="86"/>
        <end position="98"/>
    </location>
</feature>
<feature type="compositionally biased region" description="Polar residues" evidence="1">
    <location>
        <begin position="99"/>
        <end position="110"/>
    </location>
</feature>
<feature type="region of interest" description="Disordered" evidence="1">
    <location>
        <begin position="26"/>
        <end position="127"/>
    </location>
</feature>
<accession>A0A194X2J1</accession>
<proteinExistence type="predicted"/>
<keyword evidence="3" id="KW-1185">Reference proteome</keyword>
<protein>
    <submittedName>
        <fullName evidence="2">Uncharacterized protein</fullName>
    </submittedName>
</protein>
<dbReference type="InParanoid" id="A0A194X2J1"/>
<evidence type="ECO:0000256" key="1">
    <source>
        <dbReference type="SAM" id="MobiDB-lite"/>
    </source>
</evidence>
<name>A0A194X2J1_MOLSC</name>
<dbReference type="AlphaFoldDB" id="A0A194X2J1"/>
<dbReference type="RefSeq" id="XP_018068412.1">
    <property type="nucleotide sequence ID" value="XM_018205412.1"/>
</dbReference>
<reference evidence="2 3" key="1">
    <citation type="submission" date="2015-10" db="EMBL/GenBank/DDBJ databases">
        <title>Full genome of DAOMC 229536 Phialocephala scopiformis, a fungal endophyte of spruce producing the potent anti-insectan compound rugulosin.</title>
        <authorList>
            <consortium name="DOE Joint Genome Institute"/>
            <person name="Walker A.K."/>
            <person name="Frasz S.L."/>
            <person name="Seifert K.A."/>
            <person name="Miller J.D."/>
            <person name="Mondo S.J."/>
            <person name="Labutti K."/>
            <person name="Lipzen A."/>
            <person name="Dockter R."/>
            <person name="Kennedy M."/>
            <person name="Grigoriev I.V."/>
            <person name="Spatafora J.W."/>
        </authorList>
    </citation>
    <scope>NUCLEOTIDE SEQUENCE [LARGE SCALE GENOMIC DNA]</scope>
    <source>
        <strain evidence="2 3">CBS 120377</strain>
    </source>
</reference>
<evidence type="ECO:0000313" key="3">
    <source>
        <dbReference type="Proteomes" id="UP000070700"/>
    </source>
</evidence>
<feature type="region of interest" description="Disordered" evidence="1">
    <location>
        <begin position="145"/>
        <end position="178"/>
    </location>
</feature>
<dbReference type="KEGG" id="psco:LY89DRAFT_152448"/>
<dbReference type="OrthoDB" id="3565085at2759"/>
<dbReference type="Proteomes" id="UP000070700">
    <property type="component" value="Unassembled WGS sequence"/>
</dbReference>
<dbReference type="EMBL" id="KQ947421">
    <property type="protein sequence ID" value="KUJ14057.1"/>
    <property type="molecule type" value="Genomic_DNA"/>
</dbReference>
<feature type="compositionally biased region" description="Polar residues" evidence="1">
    <location>
        <begin position="29"/>
        <end position="45"/>
    </location>
</feature>
<gene>
    <name evidence="2" type="ORF">LY89DRAFT_152448</name>
</gene>